<feature type="transmembrane region" description="Helical" evidence="1">
    <location>
        <begin position="340"/>
        <end position="359"/>
    </location>
</feature>
<feature type="domain" description="SGNH" evidence="3">
    <location>
        <begin position="396"/>
        <end position="648"/>
    </location>
</feature>
<dbReference type="EMBL" id="CP050855">
    <property type="protein sequence ID" value="QLH61917.1"/>
    <property type="molecule type" value="Genomic_DNA"/>
</dbReference>
<feature type="transmembrane region" description="Helical" evidence="1">
    <location>
        <begin position="164"/>
        <end position="182"/>
    </location>
</feature>
<accession>A0A068YY73</accession>
<dbReference type="InterPro" id="IPR043968">
    <property type="entry name" value="SGNH"/>
</dbReference>
<dbReference type="InterPro" id="IPR002656">
    <property type="entry name" value="Acyl_transf_3_dom"/>
</dbReference>
<feature type="transmembrane region" description="Helical" evidence="1">
    <location>
        <begin position="12"/>
        <end position="31"/>
    </location>
</feature>
<dbReference type="Pfam" id="PF01757">
    <property type="entry name" value="Acyl_transf_3"/>
    <property type="match status" value="1"/>
</dbReference>
<dbReference type="Proteomes" id="UP000042738">
    <property type="component" value="Chromosome"/>
</dbReference>
<evidence type="ECO:0000313" key="5">
    <source>
        <dbReference type="Proteomes" id="UP000042738"/>
    </source>
</evidence>
<sequence length="660" mass="74500">MKYRSDIDGLRAVAVTLVILFHAGCSTIASGFIGVDVFFVISGYLITRIVLGNFESGKFSISDFYNRRIWRLQPSLLVIVLLSLIISGIFYLSDDFNTFLHSVKNLLFFTSNKYFSDVTTSYASEDANYLILLHTWSLSVEWQWYLCFPLIMHLALKYVGRNNTFLACCAATLLLTFMTIYLSLTSHTDRYYDFLSRCFELQIGSCLAFGRLKISKKGAHVASVVSLLGIIALAIKTDVIAGYPNGYTIIIVLASGALIISGEHKQTLMSHLLSNRVLTGIGKRSYSLYLWHWPGLATLHYLNMFSNTIALTTVLCASLLLACASYSLIEMPLRKTQTSLWITSGLLIVLPLLIATGIYEAGKKFEFYPWRFGSTFAHAVHMQNEYKQLAGNRPDCLTDDAEGKYSDEHCTFGSSHPTSKAFFIGDSNSNHYWMFLNVLARDAGLAVTARSTATCLTLPGLYQYDWWIHHNTVYSQCHINTNEYYRKIASEHFNYVIIGELWPMYVSDKIINHPSDARSPELAKTRLDIALRDAFNIITKSGAVPVVMKEIFTRPTGYESCMKEKIIHRESYQDGSCNVPSVAVPPRSWFDEEFTALKKDYPSLIVIDIKDVQCADNHCMTEVNGISVFRDVGHLNDYAAHVFGEQYLQLKGNPFREVHP</sequence>
<keyword evidence="1" id="KW-0812">Transmembrane</keyword>
<organism evidence="4 5">
    <name type="scientific">Serratia symbiotica</name>
    <dbReference type="NCBI Taxonomy" id="138074"/>
    <lineage>
        <taxon>Bacteria</taxon>
        <taxon>Pseudomonadati</taxon>
        <taxon>Pseudomonadota</taxon>
        <taxon>Gammaproteobacteria</taxon>
        <taxon>Enterobacterales</taxon>
        <taxon>Yersiniaceae</taxon>
        <taxon>Serratia</taxon>
    </lineage>
</organism>
<feature type="transmembrane region" description="Helical" evidence="1">
    <location>
        <begin position="308"/>
        <end position="328"/>
    </location>
</feature>
<reference evidence="4 5" key="1">
    <citation type="journal article" date="2014" name="Genome Announc.">
        <title>Whole-Genome Sequence of Serratia symbiotica Strain CWBI-2.3T, a Free-Living Symbiont of the Black Bean Aphid Aphis fabae.</title>
        <authorList>
            <person name="Foray V."/>
            <person name="Grigorescu A.S."/>
            <person name="Sabri A."/>
            <person name="Haubruge E."/>
            <person name="Lognay G."/>
            <person name="Francis F."/>
            <person name="Fauconnier M.L."/>
            <person name="Hance T."/>
            <person name="Thonart P."/>
        </authorList>
    </citation>
    <scope>NUCLEOTIDE SEQUENCE [LARGE SCALE GENOMIC DNA]</scope>
    <source>
        <strain evidence="4">CWBI-2.3</strain>
    </source>
</reference>
<feature type="transmembrane region" description="Helical" evidence="1">
    <location>
        <begin position="219"/>
        <end position="235"/>
    </location>
</feature>
<dbReference type="GO" id="GO:0009103">
    <property type="term" value="P:lipopolysaccharide biosynthetic process"/>
    <property type="evidence" value="ECO:0007669"/>
    <property type="project" value="TreeGrafter"/>
</dbReference>
<evidence type="ECO:0000313" key="4">
    <source>
        <dbReference type="EMBL" id="QLH61917.1"/>
    </source>
</evidence>
<feature type="transmembrane region" description="Helical" evidence="1">
    <location>
        <begin position="247"/>
        <end position="264"/>
    </location>
</feature>
<dbReference type="GO" id="GO:0016747">
    <property type="term" value="F:acyltransferase activity, transferring groups other than amino-acyl groups"/>
    <property type="evidence" value="ECO:0007669"/>
    <property type="project" value="InterPro"/>
</dbReference>
<dbReference type="AlphaFoldDB" id="A0A068YY73"/>
<proteinExistence type="predicted"/>
<evidence type="ECO:0000256" key="1">
    <source>
        <dbReference type="SAM" id="Phobius"/>
    </source>
</evidence>
<keyword evidence="1" id="KW-0472">Membrane</keyword>
<keyword evidence="4" id="KW-0808">Transferase</keyword>
<dbReference type="GeneID" id="93735253"/>
<keyword evidence="4" id="KW-0012">Acyltransferase</keyword>
<dbReference type="InterPro" id="IPR050879">
    <property type="entry name" value="Acyltransferase_3"/>
</dbReference>
<feature type="transmembrane region" description="Helical" evidence="1">
    <location>
        <begin position="75"/>
        <end position="93"/>
    </location>
</feature>
<dbReference type="PANTHER" id="PTHR23028:SF53">
    <property type="entry name" value="ACYL_TRANSF_3 DOMAIN-CONTAINING PROTEIN"/>
    <property type="match status" value="1"/>
</dbReference>
<dbReference type="PANTHER" id="PTHR23028">
    <property type="entry name" value="ACETYLTRANSFERASE"/>
    <property type="match status" value="1"/>
</dbReference>
<name>A0A068YY73_9GAMM</name>
<dbReference type="STRING" id="138074.SYMBAF_160018"/>
<keyword evidence="1" id="KW-1133">Transmembrane helix</keyword>
<dbReference type="RefSeq" id="WP_040264302.1">
    <property type="nucleotide sequence ID" value="NZ_CP050855.1"/>
</dbReference>
<evidence type="ECO:0000259" key="3">
    <source>
        <dbReference type="Pfam" id="PF19040"/>
    </source>
</evidence>
<protein>
    <submittedName>
        <fullName evidence="4">Acyltransferase</fullName>
    </submittedName>
</protein>
<evidence type="ECO:0000259" key="2">
    <source>
        <dbReference type="Pfam" id="PF01757"/>
    </source>
</evidence>
<dbReference type="GO" id="GO:0016020">
    <property type="term" value="C:membrane"/>
    <property type="evidence" value="ECO:0007669"/>
    <property type="project" value="TreeGrafter"/>
</dbReference>
<feature type="domain" description="Acyltransferase 3" evidence="2">
    <location>
        <begin position="6"/>
        <end position="324"/>
    </location>
</feature>
<gene>
    <name evidence="4" type="ORF">SYMBAF_01775</name>
</gene>
<dbReference type="Pfam" id="PF19040">
    <property type="entry name" value="SGNH"/>
    <property type="match status" value="1"/>
</dbReference>